<dbReference type="AlphaFoldDB" id="A0A9N7Y8F4"/>
<sequence length="152" mass="16182">MGDCGAEGDSVKSLRMQTGLSPKHTGLRGSLLDWNNDDQYLSLLSRLAGALPPAPPLPPVHTLCKYTAHCLHKVVWLQVPGTIALGLGERGSGSRETAQRWTSAKWTSGACLESFQSESHFLAGALDLPPSLISAKDQVQGSHPRDTITTPG</sequence>
<protein>
    <submittedName>
        <fullName evidence="1">Uncharacterized protein</fullName>
    </submittedName>
</protein>
<evidence type="ECO:0000313" key="2">
    <source>
        <dbReference type="Proteomes" id="UP001153269"/>
    </source>
</evidence>
<keyword evidence="2" id="KW-1185">Reference proteome</keyword>
<reference evidence="1" key="1">
    <citation type="submission" date="2020-03" db="EMBL/GenBank/DDBJ databases">
        <authorList>
            <person name="Weist P."/>
        </authorList>
    </citation>
    <scope>NUCLEOTIDE SEQUENCE</scope>
</reference>
<comment type="caution">
    <text evidence="1">The sequence shown here is derived from an EMBL/GenBank/DDBJ whole genome shotgun (WGS) entry which is preliminary data.</text>
</comment>
<accession>A0A9N7Y8F4</accession>
<dbReference type="EMBL" id="CADEAL010000212">
    <property type="protein sequence ID" value="CAB1416493.1"/>
    <property type="molecule type" value="Genomic_DNA"/>
</dbReference>
<proteinExistence type="predicted"/>
<dbReference type="Proteomes" id="UP001153269">
    <property type="component" value="Unassembled WGS sequence"/>
</dbReference>
<gene>
    <name evidence="1" type="ORF">PLEPLA_LOCUS4284</name>
</gene>
<evidence type="ECO:0000313" key="1">
    <source>
        <dbReference type="EMBL" id="CAB1416493.1"/>
    </source>
</evidence>
<name>A0A9N7Y8F4_PLEPL</name>
<organism evidence="1 2">
    <name type="scientific">Pleuronectes platessa</name>
    <name type="common">European plaice</name>
    <dbReference type="NCBI Taxonomy" id="8262"/>
    <lineage>
        <taxon>Eukaryota</taxon>
        <taxon>Metazoa</taxon>
        <taxon>Chordata</taxon>
        <taxon>Craniata</taxon>
        <taxon>Vertebrata</taxon>
        <taxon>Euteleostomi</taxon>
        <taxon>Actinopterygii</taxon>
        <taxon>Neopterygii</taxon>
        <taxon>Teleostei</taxon>
        <taxon>Neoteleostei</taxon>
        <taxon>Acanthomorphata</taxon>
        <taxon>Carangaria</taxon>
        <taxon>Pleuronectiformes</taxon>
        <taxon>Pleuronectoidei</taxon>
        <taxon>Pleuronectidae</taxon>
        <taxon>Pleuronectes</taxon>
    </lineage>
</organism>